<dbReference type="Gene3D" id="3.40.50.11250">
    <property type="entry name" value="Protein of unknown function DUF3013"/>
    <property type="match status" value="1"/>
</dbReference>
<dbReference type="InterPro" id="IPR021380">
    <property type="entry name" value="DUF3013"/>
</dbReference>
<reference evidence="1 2" key="1">
    <citation type="journal article" date="2016" name="Microbiol. Immunol.">
        <title>Complete genome sequence of Streptococcus troglodytae TKU31 isolated from the oral cavity of a chimpanzee (Pan troglodytes).</title>
        <authorList>
            <person name="Okamoto M."/>
            <person name="Naito M."/>
            <person name="Miyanohara M."/>
            <person name="Imai S."/>
            <person name="Nomura Y."/>
            <person name="Saito W."/>
            <person name="Momoi Y."/>
            <person name="Takada K."/>
            <person name="Miyabe-Nishiwaki T."/>
            <person name="Tomonaga M."/>
            <person name="Hanada N."/>
        </authorList>
    </citation>
    <scope>NUCLEOTIDE SEQUENCE [LARGE SCALE GENOMIC DNA]</scope>
    <source>
        <strain evidence="2">TKU 31</strain>
    </source>
</reference>
<name>A0A1L7LM79_9STRE</name>
<dbReference type="EMBL" id="AP014612">
    <property type="protein sequence ID" value="BAQ25228.1"/>
    <property type="molecule type" value="Genomic_DNA"/>
</dbReference>
<accession>A0A1L7LM79</accession>
<gene>
    <name evidence="1" type="ORF">SRT_19670</name>
</gene>
<protein>
    <recommendedName>
        <fullName evidence="3">DUF3013 family protein</fullName>
    </recommendedName>
</protein>
<proteinExistence type="predicted"/>
<dbReference type="Proteomes" id="UP000217758">
    <property type="component" value="Chromosome"/>
</dbReference>
<evidence type="ECO:0000313" key="1">
    <source>
        <dbReference type="EMBL" id="BAQ25228.1"/>
    </source>
</evidence>
<dbReference type="KEGG" id="strg:SRT_19670"/>
<sequence length="156" mass="18149">MPKYGFLSVLHEEMDKHFHYDYALDWNKKNHAVELSFIIEAQNAAGVETVDDTGQVVSEDLALEEFVLFYNSSKSRFKQEDYLVALPFEAKKGYSREFLAYFADFLNEVADQGLSDLMDFLADEEAVEFAMVWNEEAFENGRAGLEETEFYPYPRY</sequence>
<evidence type="ECO:0000313" key="2">
    <source>
        <dbReference type="Proteomes" id="UP000217758"/>
    </source>
</evidence>
<dbReference type="RefSeq" id="WP_128833913.1">
    <property type="nucleotide sequence ID" value="NZ_AP014612.1"/>
</dbReference>
<keyword evidence="2" id="KW-1185">Reference proteome</keyword>
<organism evidence="1 2">
    <name type="scientific">Streptococcus troglodytae</name>
    <dbReference type="NCBI Taxonomy" id="1111760"/>
    <lineage>
        <taxon>Bacteria</taxon>
        <taxon>Bacillati</taxon>
        <taxon>Bacillota</taxon>
        <taxon>Bacilli</taxon>
        <taxon>Lactobacillales</taxon>
        <taxon>Streptococcaceae</taxon>
        <taxon>Streptococcus</taxon>
    </lineage>
</organism>
<evidence type="ECO:0008006" key="3">
    <source>
        <dbReference type="Google" id="ProtNLM"/>
    </source>
</evidence>
<dbReference type="Pfam" id="PF11217">
    <property type="entry name" value="DUF3013"/>
    <property type="match status" value="1"/>
</dbReference>
<dbReference type="AlphaFoldDB" id="A0A1L7LM79"/>